<sequence>MFISIIVVKVNWRGDYDHNQRGRISALWYSPYILLITEAATSTAAVATGNTSEQIYEKFVTTTAEKWFIDGPMTWQKGSYVGSYSDNYVGQAACINALEFSPYNCELIDFDIKGGKIYDSLILASKTRDDSEINNEL</sequence>
<proteinExistence type="predicted"/>
<dbReference type="EMBL" id="SNRW01040920">
    <property type="protein sequence ID" value="KAA6340558.1"/>
    <property type="molecule type" value="Genomic_DNA"/>
</dbReference>
<dbReference type="AlphaFoldDB" id="A0A5J4S453"/>
<evidence type="ECO:0000313" key="2">
    <source>
        <dbReference type="Proteomes" id="UP000324800"/>
    </source>
</evidence>
<gene>
    <name evidence="1" type="ORF">EZS28_052526</name>
</gene>
<protein>
    <submittedName>
        <fullName evidence="1">Uncharacterized protein</fullName>
    </submittedName>
</protein>
<accession>A0A5J4S453</accession>
<reference evidence="1 2" key="1">
    <citation type="submission" date="2019-03" db="EMBL/GenBank/DDBJ databases">
        <title>Single cell metagenomics reveals metabolic interactions within the superorganism composed of flagellate Streblomastix strix and complex community of Bacteroidetes bacteria on its surface.</title>
        <authorList>
            <person name="Treitli S.C."/>
            <person name="Kolisko M."/>
            <person name="Husnik F."/>
            <person name="Keeling P."/>
            <person name="Hampl V."/>
        </authorList>
    </citation>
    <scope>NUCLEOTIDE SEQUENCE [LARGE SCALE GENOMIC DNA]</scope>
    <source>
        <strain evidence="1">ST1C</strain>
    </source>
</reference>
<feature type="non-terminal residue" evidence="1">
    <location>
        <position position="137"/>
    </location>
</feature>
<comment type="caution">
    <text evidence="1">The sequence shown here is derived from an EMBL/GenBank/DDBJ whole genome shotgun (WGS) entry which is preliminary data.</text>
</comment>
<evidence type="ECO:0000313" key="1">
    <source>
        <dbReference type="EMBL" id="KAA6340558.1"/>
    </source>
</evidence>
<organism evidence="1 2">
    <name type="scientific">Streblomastix strix</name>
    <dbReference type="NCBI Taxonomy" id="222440"/>
    <lineage>
        <taxon>Eukaryota</taxon>
        <taxon>Metamonada</taxon>
        <taxon>Preaxostyla</taxon>
        <taxon>Oxymonadida</taxon>
        <taxon>Streblomastigidae</taxon>
        <taxon>Streblomastix</taxon>
    </lineage>
</organism>
<dbReference type="Proteomes" id="UP000324800">
    <property type="component" value="Unassembled WGS sequence"/>
</dbReference>
<name>A0A5J4S453_9EUKA</name>